<evidence type="ECO:0000313" key="4">
    <source>
        <dbReference type="Proteomes" id="UP001227230"/>
    </source>
</evidence>
<evidence type="ECO:0000259" key="1">
    <source>
        <dbReference type="Pfam" id="PF07727"/>
    </source>
</evidence>
<gene>
    <name evidence="3" type="ORF">VitviT2T_018356</name>
</gene>
<dbReference type="SUPFAM" id="SSF56672">
    <property type="entry name" value="DNA/RNA polymerases"/>
    <property type="match status" value="1"/>
</dbReference>
<evidence type="ECO:0000313" key="3">
    <source>
        <dbReference type="EMBL" id="WJZ99952.1"/>
    </source>
</evidence>
<dbReference type="Pfam" id="PF25597">
    <property type="entry name" value="SH3_retrovirus"/>
    <property type="match status" value="1"/>
</dbReference>
<evidence type="ECO:0008006" key="5">
    <source>
        <dbReference type="Google" id="ProtNLM"/>
    </source>
</evidence>
<accession>A0ABY9CZ69</accession>
<dbReference type="InterPro" id="IPR043502">
    <property type="entry name" value="DNA/RNA_pol_sf"/>
</dbReference>
<protein>
    <recommendedName>
        <fullName evidence="5">Reverse transcriptase Ty1/copia-type domain-containing protein</fullName>
    </recommendedName>
</protein>
<keyword evidence="4" id="KW-1185">Reference proteome</keyword>
<evidence type="ECO:0000259" key="2">
    <source>
        <dbReference type="Pfam" id="PF25597"/>
    </source>
</evidence>
<name>A0ABY9CZ69_VITVI</name>
<dbReference type="InterPro" id="IPR013103">
    <property type="entry name" value="RVT_2"/>
</dbReference>
<feature type="domain" description="Reverse transcriptase Ty1/copia-type" evidence="1">
    <location>
        <begin position="204"/>
        <end position="309"/>
    </location>
</feature>
<dbReference type="EMBL" id="CP126659">
    <property type="protein sequence ID" value="WJZ99952.1"/>
    <property type="molecule type" value="Genomic_DNA"/>
</dbReference>
<reference evidence="3 4" key="1">
    <citation type="journal article" date="2023" name="Hortic Res">
        <title>The complete reference genome for grapevine (Vitis vinifera L.) genetics and breeding.</title>
        <authorList>
            <person name="Shi X."/>
            <person name="Cao S."/>
            <person name="Wang X."/>
            <person name="Huang S."/>
            <person name="Wang Y."/>
            <person name="Liu Z."/>
            <person name="Liu W."/>
            <person name="Leng X."/>
            <person name="Peng Y."/>
            <person name="Wang N."/>
            <person name="Wang Y."/>
            <person name="Ma Z."/>
            <person name="Xu X."/>
            <person name="Zhang F."/>
            <person name="Xue H."/>
            <person name="Zhong H."/>
            <person name="Wang Y."/>
            <person name="Zhang K."/>
            <person name="Velt A."/>
            <person name="Avia K."/>
            <person name="Holtgrawe D."/>
            <person name="Grimplet J."/>
            <person name="Matus J.T."/>
            <person name="Ware D."/>
            <person name="Wu X."/>
            <person name="Wang H."/>
            <person name="Liu C."/>
            <person name="Fang Y."/>
            <person name="Rustenholz C."/>
            <person name="Cheng Z."/>
            <person name="Xiao H."/>
            <person name="Zhou Y."/>
        </authorList>
    </citation>
    <scope>NUCLEOTIDE SEQUENCE [LARGE SCALE GENOMIC DNA]</scope>
    <source>
        <strain evidence="4">cv. Pinot noir / PN40024</strain>
        <tissue evidence="3">Leaf</tissue>
    </source>
</reference>
<dbReference type="Pfam" id="PF07727">
    <property type="entry name" value="RVT_2"/>
    <property type="match status" value="1"/>
</dbReference>
<proteinExistence type="predicted"/>
<dbReference type="InterPro" id="IPR057670">
    <property type="entry name" value="SH3_retrovirus"/>
</dbReference>
<feature type="domain" description="Retroviral polymerase SH3-like" evidence="2">
    <location>
        <begin position="2"/>
        <end position="49"/>
    </location>
</feature>
<sequence length="311" mass="34928">MDFQSKTCIFIGYSVGHRGYKCLDVSTRKIFVSRHVVFDKSLYPYTSPESIEPTPKPAPIVLPPNLNLSLSSSSVFAGTNVQFAAPSPLHMASPSRPHTNLHIVSGSPTRDVTLSQHEDHPAPLLLPFPPLPQHQNIHSMITRSKNNIYKPKLASDSHIRYPIPKALMATIQPPEKEPTCYSTAIKHHNWREAMNKEFDALLANGTWTLVPKTPHANLVGCKWVYKIKRKADGGIERFKARLVTKGFHQQEGVDFGETFSPVVKPTTIRMVLSLVVSRGWHLRKIDIQNAFLHGILQKDVYMTQPPGFIHP</sequence>
<organism evidence="3 4">
    <name type="scientific">Vitis vinifera</name>
    <name type="common">Grape</name>
    <dbReference type="NCBI Taxonomy" id="29760"/>
    <lineage>
        <taxon>Eukaryota</taxon>
        <taxon>Viridiplantae</taxon>
        <taxon>Streptophyta</taxon>
        <taxon>Embryophyta</taxon>
        <taxon>Tracheophyta</taxon>
        <taxon>Spermatophyta</taxon>
        <taxon>Magnoliopsida</taxon>
        <taxon>eudicotyledons</taxon>
        <taxon>Gunneridae</taxon>
        <taxon>Pentapetalae</taxon>
        <taxon>rosids</taxon>
        <taxon>Vitales</taxon>
        <taxon>Vitaceae</taxon>
        <taxon>Viteae</taxon>
        <taxon>Vitis</taxon>
    </lineage>
</organism>
<dbReference type="Proteomes" id="UP001227230">
    <property type="component" value="Chromosome 12"/>
</dbReference>